<keyword evidence="5" id="KW-1185">Reference proteome</keyword>
<keyword evidence="2" id="KW-0378">Hydrolase</keyword>
<evidence type="ECO:0000256" key="1">
    <source>
        <dbReference type="ARBA" id="ARBA00022723"/>
    </source>
</evidence>
<sequence length="149" mass="17197">MKGHFVINDLEDNKIIVTFKVVGTTFHQNEVDELLMKAMPDFSSEQNGQQERTYNYSIDLIPEPDNQYDSNAVKVVFKAINQPLHIGYLPKEFNWLYLKLINILTPVTSPSLKVIKREAICVGSNDDGTPRFQDFNDEFLVQFVLQNKQ</sequence>
<dbReference type="Pfam" id="PF08797">
    <property type="entry name" value="HIRAN"/>
    <property type="match status" value="1"/>
</dbReference>
<dbReference type="GO" id="GO:0003676">
    <property type="term" value="F:nucleic acid binding"/>
    <property type="evidence" value="ECO:0007669"/>
    <property type="project" value="InterPro"/>
</dbReference>
<dbReference type="Gene3D" id="3.30.70.2330">
    <property type="match status" value="1"/>
</dbReference>
<reference evidence="5" key="1">
    <citation type="submission" date="2014-10" db="EMBL/GenBank/DDBJ databases">
        <title>Characterization of Lactobacillus fermentum phage vB_S_LfeInf.</title>
        <authorList>
            <person name="Liu M."/>
            <person name="Gill J.J."/>
            <person name="Berry J."/>
            <person name="Young R.III."/>
            <person name="Summer E.J."/>
        </authorList>
    </citation>
    <scope>NUCLEOTIDE SEQUENCE [LARGE SCALE GENOMIC DNA]</scope>
</reference>
<accession>A0A0A7NNP1</accession>
<dbReference type="GO" id="GO:0016818">
    <property type="term" value="F:hydrolase activity, acting on acid anhydrides, in phosphorus-containing anhydrides"/>
    <property type="evidence" value="ECO:0007669"/>
    <property type="project" value="InterPro"/>
</dbReference>
<dbReference type="InterPro" id="IPR014905">
    <property type="entry name" value="HIRAN"/>
</dbReference>
<dbReference type="KEGG" id="vg:26793832"/>
<gene>
    <name evidence="4" type="ORF">LfeInf_044</name>
</gene>
<dbReference type="Proteomes" id="UP000030922">
    <property type="component" value="Segment"/>
</dbReference>
<dbReference type="GeneID" id="26793832"/>
<reference evidence="4 5" key="2">
    <citation type="journal article" date="2015" name="Biotechnol. Biofuels">
        <title>Bacteriophage application restores ethanol fermentation characteristics disrupted by Lactobacillus fermentum.</title>
        <authorList>
            <person name="Liu M."/>
            <person name="Bischoff K.M."/>
            <person name="Gill J.J."/>
            <person name="Mire-Criscione M.D."/>
            <person name="Berry J.D."/>
            <person name="Young R."/>
            <person name="Summer E.J."/>
        </authorList>
    </citation>
    <scope>NUCLEOTIDE SEQUENCE [LARGE SCALE GENOMIC DNA]</scope>
</reference>
<dbReference type="GO" id="GO:0008270">
    <property type="term" value="F:zinc ion binding"/>
    <property type="evidence" value="ECO:0007669"/>
    <property type="project" value="InterPro"/>
</dbReference>
<dbReference type="EMBL" id="KP054477">
    <property type="protein sequence ID" value="AIZ94670.1"/>
    <property type="molecule type" value="Genomic_DNA"/>
</dbReference>
<proteinExistence type="predicted"/>
<organism evidence="4 5">
    <name type="scientific">Lactobacillus phage LfeInf</name>
    <dbReference type="NCBI Taxonomy" id="1567484"/>
    <lineage>
        <taxon>Viruses</taxon>
        <taxon>Duplodnaviria</taxon>
        <taxon>Heunggongvirae</taxon>
        <taxon>Uroviricota</taxon>
        <taxon>Caudoviricetes</taxon>
        <taxon>Herelleviridae</taxon>
        <taxon>Hopescreekvirus</taxon>
        <taxon>Hopescreekvirus LfeInf</taxon>
    </lineage>
</organism>
<evidence type="ECO:0000259" key="3">
    <source>
        <dbReference type="Pfam" id="PF08797"/>
    </source>
</evidence>
<feature type="domain" description="HIRAN" evidence="3">
    <location>
        <begin position="47"/>
        <end position="135"/>
    </location>
</feature>
<evidence type="ECO:0000313" key="5">
    <source>
        <dbReference type="Proteomes" id="UP000030922"/>
    </source>
</evidence>
<evidence type="ECO:0000313" key="4">
    <source>
        <dbReference type="EMBL" id="AIZ94670.1"/>
    </source>
</evidence>
<protein>
    <recommendedName>
        <fullName evidence="3">HIRAN domain-containing protein</fullName>
    </recommendedName>
</protein>
<evidence type="ECO:0000256" key="2">
    <source>
        <dbReference type="ARBA" id="ARBA00022801"/>
    </source>
</evidence>
<keyword evidence="1" id="KW-0479">Metal-binding</keyword>
<dbReference type="RefSeq" id="YP_009222282.1">
    <property type="nucleotide sequence ID" value="NC_029058.1"/>
</dbReference>
<name>A0A0A7NNP1_9CAUD</name>